<proteinExistence type="predicted"/>
<organism evidence="3 4">
    <name type="scientific">Mycena rosella</name>
    <name type="common">Pink bonnet</name>
    <name type="synonym">Agaricus rosellus</name>
    <dbReference type="NCBI Taxonomy" id="1033263"/>
    <lineage>
        <taxon>Eukaryota</taxon>
        <taxon>Fungi</taxon>
        <taxon>Dikarya</taxon>
        <taxon>Basidiomycota</taxon>
        <taxon>Agaricomycotina</taxon>
        <taxon>Agaricomycetes</taxon>
        <taxon>Agaricomycetidae</taxon>
        <taxon>Agaricales</taxon>
        <taxon>Marasmiineae</taxon>
        <taxon>Mycenaceae</taxon>
        <taxon>Mycena</taxon>
    </lineage>
</organism>
<comment type="caution">
    <text evidence="3">The sequence shown here is derived from an EMBL/GenBank/DDBJ whole genome shotgun (WGS) entry which is preliminary data.</text>
</comment>
<name>A0AAD7GZ61_MYCRO</name>
<evidence type="ECO:0000256" key="1">
    <source>
        <dbReference type="SAM" id="MobiDB-lite"/>
    </source>
</evidence>
<feature type="chain" id="PRO_5042271744" evidence="2">
    <location>
        <begin position="30"/>
        <end position="346"/>
    </location>
</feature>
<feature type="region of interest" description="Disordered" evidence="1">
    <location>
        <begin position="196"/>
        <end position="263"/>
    </location>
</feature>
<evidence type="ECO:0000313" key="4">
    <source>
        <dbReference type="Proteomes" id="UP001221757"/>
    </source>
</evidence>
<reference evidence="3" key="1">
    <citation type="submission" date="2023-03" db="EMBL/GenBank/DDBJ databases">
        <title>Massive genome expansion in bonnet fungi (Mycena s.s.) driven by repeated elements and novel gene families across ecological guilds.</title>
        <authorList>
            <consortium name="Lawrence Berkeley National Laboratory"/>
            <person name="Harder C.B."/>
            <person name="Miyauchi S."/>
            <person name="Viragh M."/>
            <person name="Kuo A."/>
            <person name="Thoen E."/>
            <person name="Andreopoulos B."/>
            <person name="Lu D."/>
            <person name="Skrede I."/>
            <person name="Drula E."/>
            <person name="Henrissat B."/>
            <person name="Morin E."/>
            <person name="Kohler A."/>
            <person name="Barry K."/>
            <person name="LaButti K."/>
            <person name="Morin E."/>
            <person name="Salamov A."/>
            <person name="Lipzen A."/>
            <person name="Mereny Z."/>
            <person name="Hegedus B."/>
            <person name="Baldrian P."/>
            <person name="Stursova M."/>
            <person name="Weitz H."/>
            <person name="Taylor A."/>
            <person name="Grigoriev I.V."/>
            <person name="Nagy L.G."/>
            <person name="Martin F."/>
            <person name="Kauserud H."/>
        </authorList>
    </citation>
    <scope>NUCLEOTIDE SEQUENCE</scope>
    <source>
        <strain evidence="3">CBHHK067</strain>
    </source>
</reference>
<keyword evidence="2" id="KW-0732">Signal</keyword>
<accession>A0AAD7GZ61</accession>
<evidence type="ECO:0000313" key="3">
    <source>
        <dbReference type="EMBL" id="KAJ7708659.1"/>
    </source>
</evidence>
<feature type="compositionally biased region" description="Basic and acidic residues" evidence="1">
    <location>
        <begin position="248"/>
        <end position="263"/>
    </location>
</feature>
<protein>
    <submittedName>
        <fullName evidence="3">Uncharacterized protein</fullName>
    </submittedName>
</protein>
<sequence length="346" mass="38479">MPAETANLLMLAALVEWLVMLGFLGESDQRRQWGCSGHFYELCSVQLSTNRAGCMEQAGPDQPDPLTPQLLALKFPYLSGRTYPDGRVRNPSRKISRHGGGVCISSTCSLFWNPGSHNTRIYQAGRVLLSEQERQNSTKIAPSISLAARTRKRIEAPQPGNIADDARGKELPQPASVATCCPAVYFWPSIRNQRSVCKRRERKTSEPRPPHSHLPRLQLASETAGDHARTASQDETAPRVILQGPRRAQTDSERGPSRKIADYARRKMSPTVFPSEVVRRNWLPVVTWSIFGRHGRSQRALGGSRRKRRGAHQAPESRPWRPSPLPPPKPPPSFGPLETLARGTVS</sequence>
<feature type="region of interest" description="Disordered" evidence="1">
    <location>
        <begin position="295"/>
        <end position="346"/>
    </location>
</feature>
<dbReference type="AlphaFoldDB" id="A0AAD7GZ61"/>
<dbReference type="Proteomes" id="UP001221757">
    <property type="component" value="Unassembled WGS sequence"/>
</dbReference>
<keyword evidence="4" id="KW-1185">Reference proteome</keyword>
<gene>
    <name evidence="3" type="ORF">B0H17DRAFT_1124491</name>
</gene>
<evidence type="ECO:0000256" key="2">
    <source>
        <dbReference type="SAM" id="SignalP"/>
    </source>
</evidence>
<feature type="compositionally biased region" description="Pro residues" evidence="1">
    <location>
        <begin position="321"/>
        <end position="334"/>
    </location>
</feature>
<dbReference type="EMBL" id="JARKIE010000003">
    <property type="protein sequence ID" value="KAJ7708659.1"/>
    <property type="molecule type" value="Genomic_DNA"/>
</dbReference>
<feature type="signal peptide" evidence="2">
    <location>
        <begin position="1"/>
        <end position="29"/>
    </location>
</feature>